<proteinExistence type="predicted"/>
<dbReference type="EMBL" id="CM041004">
    <property type="protein sequence ID" value="MCJ8750022.1"/>
    <property type="molecule type" value="Genomic_DNA"/>
</dbReference>
<name>A0ACC5ZR05_9TELE</name>
<comment type="caution">
    <text evidence="1">The sequence shown here is derived from an EMBL/GenBank/DDBJ whole genome shotgun (WGS) entry which is preliminary data.</text>
</comment>
<gene>
    <name evidence="1" type="ORF">PDJAM_G00193990</name>
</gene>
<protein>
    <submittedName>
        <fullName evidence="1">Uncharacterized protein</fullName>
    </submittedName>
</protein>
<accession>A0ACC5ZR05</accession>
<reference evidence="1" key="1">
    <citation type="submission" date="2020-02" db="EMBL/GenBank/DDBJ databases">
        <title>Genome sequencing of the panga catfish, Pangasius djambal.</title>
        <authorList>
            <person name="Wen M."/>
            <person name="Zahm M."/>
            <person name="Roques C."/>
            <person name="Cabau C."/>
            <person name="Klopp C."/>
            <person name="Donnadieu C."/>
            <person name="Jouanno E."/>
            <person name="Avarre J.-C."/>
            <person name="Campet M."/>
            <person name="Ha T."/>
            <person name="Dugue R."/>
            <person name="Lampietro C."/>
            <person name="Louis A."/>
            <person name="Herpin A."/>
            <person name="Echchiki A."/>
            <person name="Berthelot C."/>
            <person name="Parey E."/>
            <person name="Roest-Crollius H."/>
            <person name="Braasch I."/>
            <person name="Postlethwait J.H."/>
            <person name="Bobe J."/>
            <person name="Montfort J."/>
            <person name="Bouchez O."/>
            <person name="Begum T."/>
            <person name="Schartl M."/>
            <person name="Gustiano R."/>
            <person name="Guiguen Y."/>
        </authorList>
    </citation>
    <scope>NUCLEOTIDE SEQUENCE</scope>
    <source>
        <strain evidence="1">Pdj_M5554</strain>
    </source>
</reference>
<dbReference type="Proteomes" id="UP000830395">
    <property type="component" value="Chromosome 30"/>
</dbReference>
<evidence type="ECO:0000313" key="1">
    <source>
        <dbReference type="EMBL" id="MCJ8750022.1"/>
    </source>
</evidence>
<keyword evidence="2" id="KW-1185">Reference proteome</keyword>
<organism evidence="1 2">
    <name type="scientific">Pangasius djambal</name>
    <dbReference type="NCBI Taxonomy" id="1691987"/>
    <lineage>
        <taxon>Eukaryota</taxon>
        <taxon>Metazoa</taxon>
        <taxon>Chordata</taxon>
        <taxon>Craniata</taxon>
        <taxon>Vertebrata</taxon>
        <taxon>Euteleostomi</taxon>
        <taxon>Actinopterygii</taxon>
        <taxon>Neopterygii</taxon>
        <taxon>Teleostei</taxon>
        <taxon>Ostariophysi</taxon>
        <taxon>Siluriformes</taxon>
        <taxon>Pangasiidae</taxon>
        <taxon>Pangasius</taxon>
    </lineage>
</organism>
<evidence type="ECO:0000313" key="2">
    <source>
        <dbReference type="Proteomes" id="UP000830395"/>
    </source>
</evidence>
<sequence>MWSFTRSPGFARGSPVSSYLPTTCWIGDSVPGEAVLQIHMAGVKVLLESLRRGLKVDLIREVARQYPFICFVLVSMLSSTIILNR</sequence>